<protein>
    <submittedName>
        <fullName evidence="1">Uncharacterized protein</fullName>
    </submittedName>
</protein>
<reference evidence="1 2" key="1">
    <citation type="submission" date="2015-12" db="EMBL/GenBank/DDBJ databases">
        <title>Draft genome sequence of Moniliophthora roreri, the causal agent of frosty pod rot of cacao.</title>
        <authorList>
            <person name="Aime M.C."/>
            <person name="Diaz-Valderrama J.R."/>
            <person name="Kijpornyongpan T."/>
            <person name="Phillips-Mora W."/>
        </authorList>
    </citation>
    <scope>NUCLEOTIDE SEQUENCE [LARGE SCALE GENOMIC DNA]</scope>
    <source>
        <strain evidence="1 2">MCA 2952</strain>
    </source>
</reference>
<accession>A0A0W0F4K9</accession>
<name>A0A0W0F4K9_MONRR</name>
<dbReference type="Proteomes" id="UP000054988">
    <property type="component" value="Unassembled WGS sequence"/>
</dbReference>
<organism evidence="1 2">
    <name type="scientific">Moniliophthora roreri</name>
    <name type="common">Frosty pod rot fungus</name>
    <name type="synonym">Monilia roreri</name>
    <dbReference type="NCBI Taxonomy" id="221103"/>
    <lineage>
        <taxon>Eukaryota</taxon>
        <taxon>Fungi</taxon>
        <taxon>Dikarya</taxon>
        <taxon>Basidiomycota</taxon>
        <taxon>Agaricomycotina</taxon>
        <taxon>Agaricomycetes</taxon>
        <taxon>Agaricomycetidae</taxon>
        <taxon>Agaricales</taxon>
        <taxon>Marasmiineae</taxon>
        <taxon>Marasmiaceae</taxon>
        <taxon>Moniliophthora</taxon>
    </lineage>
</organism>
<dbReference type="EMBL" id="LATX01002339">
    <property type="protein sequence ID" value="KTB31279.1"/>
    <property type="molecule type" value="Genomic_DNA"/>
</dbReference>
<gene>
    <name evidence="1" type="ORF">WG66_16121</name>
</gene>
<evidence type="ECO:0000313" key="2">
    <source>
        <dbReference type="Proteomes" id="UP000054988"/>
    </source>
</evidence>
<proteinExistence type="predicted"/>
<evidence type="ECO:0000313" key="1">
    <source>
        <dbReference type="EMBL" id="KTB31279.1"/>
    </source>
</evidence>
<comment type="caution">
    <text evidence="1">The sequence shown here is derived from an EMBL/GenBank/DDBJ whole genome shotgun (WGS) entry which is preliminary data.</text>
</comment>
<sequence length="11" mass="1197">MLERFASSGTV</sequence>